<organism evidence="2 3">
    <name type="scientific">Canavalia gladiata</name>
    <name type="common">Sword bean</name>
    <name type="synonym">Dolichos gladiatus</name>
    <dbReference type="NCBI Taxonomy" id="3824"/>
    <lineage>
        <taxon>Eukaryota</taxon>
        <taxon>Viridiplantae</taxon>
        <taxon>Streptophyta</taxon>
        <taxon>Embryophyta</taxon>
        <taxon>Tracheophyta</taxon>
        <taxon>Spermatophyta</taxon>
        <taxon>Magnoliopsida</taxon>
        <taxon>eudicotyledons</taxon>
        <taxon>Gunneridae</taxon>
        <taxon>Pentapetalae</taxon>
        <taxon>rosids</taxon>
        <taxon>fabids</taxon>
        <taxon>Fabales</taxon>
        <taxon>Fabaceae</taxon>
        <taxon>Papilionoideae</taxon>
        <taxon>50 kb inversion clade</taxon>
        <taxon>NPAAA clade</taxon>
        <taxon>indigoferoid/millettioid clade</taxon>
        <taxon>Phaseoleae</taxon>
        <taxon>Canavalia</taxon>
    </lineage>
</organism>
<sequence length="209" mass="23290">MSMAPIKLLSGCSRLVIQKTDSGHIAGDAKTALDMHRSSTSHRGYSKKDDEPRMSLNEKQQENQELPIRCVAQHLGFARNRPIAACMTYECLLQQRSLEVEHTSISNRMIQTIGHAIETRKTTTSWCIGYPLALYFGCYSNAPSRQVMLLEWILNAGAHHQQLCLGGRHKIFHGAPLGVDDVLINDSMNGGVDISRQVEAKYLALLSKQ</sequence>
<protein>
    <submittedName>
        <fullName evidence="2">Uncharacterized protein</fullName>
    </submittedName>
</protein>
<name>A0AAN9L405_CANGL</name>
<dbReference type="Proteomes" id="UP001367508">
    <property type="component" value="Unassembled WGS sequence"/>
</dbReference>
<gene>
    <name evidence="2" type="ORF">VNO77_22921</name>
</gene>
<evidence type="ECO:0000256" key="1">
    <source>
        <dbReference type="SAM" id="MobiDB-lite"/>
    </source>
</evidence>
<feature type="region of interest" description="Disordered" evidence="1">
    <location>
        <begin position="33"/>
        <end position="61"/>
    </location>
</feature>
<comment type="caution">
    <text evidence="2">The sequence shown here is derived from an EMBL/GenBank/DDBJ whole genome shotgun (WGS) entry which is preliminary data.</text>
</comment>
<keyword evidence="3" id="KW-1185">Reference proteome</keyword>
<dbReference type="EMBL" id="JAYMYQ010000005">
    <property type="protein sequence ID" value="KAK7328799.1"/>
    <property type="molecule type" value="Genomic_DNA"/>
</dbReference>
<reference evidence="2 3" key="1">
    <citation type="submission" date="2024-01" db="EMBL/GenBank/DDBJ databases">
        <title>The genomes of 5 underutilized Papilionoideae crops provide insights into root nodulation and disease resistanc.</title>
        <authorList>
            <person name="Jiang F."/>
        </authorList>
    </citation>
    <scope>NUCLEOTIDE SEQUENCE [LARGE SCALE GENOMIC DNA]</scope>
    <source>
        <strain evidence="2">LVBAO_FW01</strain>
        <tissue evidence="2">Leaves</tissue>
    </source>
</reference>
<evidence type="ECO:0000313" key="3">
    <source>
        <dbReference type="Proteomes" id="UP001367508"/>
    </source>
</evidence>
<evidence type="ECO:0000313" key="2">
    <source>
        <dbReference type="EMBL" id="KAK7328799.1"/>
    </source>
</evidence>
<proteinExistence type="predicted"/>
<accession>A0AAN9L405</accession>
<dbReference type="AlphaFoldDB" id="A0AAN9L405"/>